<dbReference type="EMBL" id="PFBX01000027">
    <property type="protein sequence ID" value="PIT87427.1"/>
    <property type="molecule type" value="Genomic_DNA"/>
</dbReference>
<dbReference type="Proteomes" id="UP000231183">
    <property type="component" value="Unassembled WGS sequence"/>
</dbReference>
<dbReference type="Pfam" id="PF13385">
    <property type="entry name" value="Laminin_G_3"/>
    <property type="match status" value="2"/>
</dbReference>
<evidence type="ECO:0000313" key="6">
    <source>
        <dbReference type="Proteomes" id="UP000231183"/>
    </source>
</evidence>
<keyword evidence="2" id="KW-1015">Disulfide bond</keyword>
<organism evidence="5 6">
    <name type="scientific">Candidatus Magasanikbacteria bacterium CG10_big_fil_rev_8_21_14_0_10_40_10</name>
    <dbReference type="NCBI Taxonomy" id="1974648"/>
    <lineage>
        <taxon>Bacteria</taxon>
        <taxon>Candidatus Magasanikiibacteriota</taxon>
    </lineage>
</organism>
<dbReference type="SMART" id="SM00560">
    <property type="entry name" value="LamGL"/>
    <property type="match status" value="2"/>
</dbReference>
<gene>
    <name evidence="5" type="ORF">COU31_02930</name>
</gene>
<feature type="domain" description="LamG-like jellyroll fold" evidence="4">
    <location>
        <begin position="101"/>
        <end position="231"/>
    </location>
</feature>
<dbReference type="PANTHER" id="PTHR47635:SF2">
    <property type="entry name" value="LAMG-LIKE JELLYROLL FOLD DOMAIN-CONTAINING PROTEIN"/>
    <property type="match status" value="1"/>
</dbReference>
<feature type="domain" description="LamG-like jellyroll fold" evidence="4">
    <location>
        <begin position="309"/>
        <end position="439"/>
    </location>
</feature>
<accession>A0A2M6W3S1</accession>
<name>A0A2M6W3S1_9BACT</name>
<reference evidence="6" key="1">
    <citation type="submission" date="2017-09" db="EMBL/GenBank/DDBJ databases">
        <title>Depth-based differentiation of microbial function through sediment-hosted aquifers and enrichment of novel symbionts in the deep terrestrial subsurface.</title>
        <authorList>
            <person name="Probst A.J."/>
            <person name="Ladd B."/>
            <person name="Jarett J.K."/>
            <person name="Geller-Mcgrath D.E."/>
            <person name="Sieber C.M.K."/>
            <person name="Emerson J.B."/>
            <person name="Anantharaman K."/>
            <person name="Thomas B.C."/>
            <person name="Malmstrom R."/>
            <person name="Stieglmeier M."/>
            <person name="Klingl A."/>
            <person name="Woyke T."/>
            <person name="Ryan C.M."/>
            <person name="Banfield J.F."/>
        </authorList>
    </citation>
    <scope>NUCLEOTIDE SEQUENCE [LARGE SCALE GENOMIC DNA]</scope>
</reference>
<evidence type="ECO:0000256" key="1">
    <source>
        <dbReference type="ARBA" id="ARBA00022729"/>
    </source>
</evidence>
<evidence type="ECO:0000256" key="3">
    <source>
        <dbReference type="SAM" id="SignalP"/>
    </source>
</evidence>
<sequence>MQNRLLGRVVIFVFATVFAVLGLALCYQSAFAADLALHLKLDESVTSTVYADSSGNGNNGTYLALYQPTLGQTGILNGAAGLAGNGQHIRVASSATLKPTTGVTVEAWVKPDFSAGNENYRVIVNKRNDYELGINKNGKIQAGITNASGVRKLVQSASGLVKTNTWNQVVMTYDGSLITVYLNGYVVASDSFSGAIRTDDALVLIGQFQGHFYFSGLMDEVKIYDGALSAQEINNDWSSINVLRAHYKLNDLVSSTSYADSSGNGNHGVCMVGYCPGLGYVGIAGTVANFNGNGEHVRVASSASLKVQTAVTVEALIKPDFSAGSDNYQIIANKRNDYELGVFKNGKIQAGITNVSGVRKLVQSSSAPVVANSWNYVVMTYDGVNINIYNNGLLVATDSFSGAIRTDDVLLLIGQFQGNYYYDGLMSDVKIWGKALSANEVMVNYNNLNILAPELNASADTSFVGGTAIPNSSDEKIGQFIFTAGGAENMILNKVEVNFDPGLSGALASNNYQNLSLWVGAIKLASNSSVNNSTNTLTLSSPLIIGANSSVPLEFKADILPGASGTLTTNLSSFEGVGQNTNFVVTGGSVLGQTIFANSDIYLVVSAVNDATTLSSILNPSATAVQLGKWKLEAHNESVILSKITFQLRDDSYADDTNASNFGTLYLYDASDMTTALASASYVSGAGNGYVRFQGFSVNLLSGGYKTLVLKGTINGGTTLEAASINAWTVRSDDSNDITALGFNSGNYLTYDDIGANSNTTGSESRFATSTYYLFHNSSPEIANYSLGSSLAISSSANLFRFGVTNNGDREMKLATITINVSATGLTGDGTATGTIGSWKLYEANSSGQPSILLASNNQCRLQGGVGGTGCYVDASAGGSLDVVFGPDLSDTDNWTEEYLLVGYGYERIFILVADTTQIVNGKTIGAVVTTAKIDGGMGFSAGNTVFENNWADGNLTYYYKQSVGGNYQGPYIASDSYDVIGDSLAFTL</sequence>
<dbReference type="InterPro" id="IPR013320">
    <property type="entry name" value="ConA-like_dom_sf"/>
</dbReference>
<protein>
    <recommendedName>
        <fullName evidence="4">LamG-like jellyroll fold domain-containing protein</fullName>
    </recommendedName>
</protein>
<evidence type="ECO:0000259" key="4">
    <source>
        <dbReference type="SMART" id="SM00560"/>
    </source>
</evidence>
<dbReference type="Gene3D" id="2.60.120.200">
    <property type="match status" value="2"/>
</dbReference>
<evidence type="ECO:0000313" key="5">
    <source>
        <dbReference type="EMBL" id="PIT87427.1"/>
    </source>
</evidence>
<feature type="chain" id="PRO_5014792276" description="LamG-like jellyroll fold domain-containing protein" evidence="3">
    <location>
        <begin position="33"/>
        <end position="989"/>
    </location>
</feature>
<proteinExistence type="predicted"/>
<comment type="caution">
    <text evidence="5">The sequence shown here is derived from an EMBL/GenBank/DDBJ whole genome shotgun (WGS) entry which is preliminary data.</text>
</comment>
<dbReference type="AlphaFoldDB" id="A0A2M6W3S1"/>
<evidence type="ECO:0000256" key="2">
    <source>
        <dbReference type="ARBA" id="ARBA00023157"/>
    </source>
</evidence>
<dbReference type="SUPFAM" id="SSF49899">
    <property type="entry name" value="Concanavalin A-like lectins/glucanases"/>
    <property type="match status" value="2"/>
</dbReference>
<dbReference type="InterPro" id="IPR006558">
    <property type="entry name" value="LamG-like"/>
</dbReference>
<feature type="signal peptide" evidence="3">
    <location>
        <begin position="1"/>
        <end position="32"/>
    </location>
</feature>
<keyword evidence="1 3" id="KW-0732">Signal</keyword>
<dbReference type="PANTHER" id="PTHR47635">
    <property type="entry name" value="CUB DOMAIN-CONTAINING PROTEIN"/>
    <property type="match status" value="1"/>
</dbReference>